<accession>A0A8H6WGU0</accession>
<name>A0A8H6WGU0_9AGAR</name>
<keyword evidence="1" id="KW-0175">Coiled coil</keyword>
<dbReference type="GO" id="GO:0003676">
    <property type="term" value="F:nucleic acid binding"/>
    <property type="evidence" value="ECO:0007669"/>
    <property type="project" value="InterPro"/>
</dbReference>
<dbReference type="Proteomes" id="UP000636479">
    <property type="component" value="Unassembled WGS sequence"/>
</dbReference>
<protein>
    <submittedName>
        <fullName evidence="2">Uncharacterized protein</fullName>
    </submittedName>
</protein>
<dbReference type="RefSeq" id="XP_037223922.1">
    <property type="nucleotide sequence ID" value="XM_037358827.1"/>
</dbReference>
<organism evidence="2 3">
    <name type="scientific">Mycena indigotica</name>
    <dbReference type="NCBI Taxonomy" id="2126181"/>
    <lineage>
        <taxon>Eukaryota</taxon>
        <taxon>Fungi</taxon>
        <taxon>Dikarya</taxon>
        <taxon>Basidiomycota</taxon>
        <taxon>Agaricomycotina</taxon>
        <taxon>Agaricomycetes</taxon>
        <taxon>Agaricomycetidae</taxon>
        <taxon>Agaricales</taxon>
        <taxon>Marasmiineae</taxon>
        <taxon>Mycenaceae</taxon>
        <taxon>Mycena</taxon>
    </lineage>
</organism>
<evidence type="ECO:0000313" key="2">
    <source>
        <dbReference type="EMBL" id="KAF7311814.1"/>
    </source>
</evidence>
<feature type="coiled-coil region" evidence="1">
    <location>
        <begin position="163"/>
        <end position="190"/>
    </location>
</feature>
<proteinExistence type="predicted"/>
<dbReference type="PANTHER" id="PTHR35871:SF1">
    <property type="entry name" value="CXC1-LIKE CYSTEINE CLUSTER ASSOCIATED WITH KDZ TRANSPOSASES DOMAIN-CONTAINING PROTEIN"/>
    <property type="match status" value="1"/>
</dbReference>
<reference evidence="2" key="1">
    <citation type="submission" date="2020-05" db="EMBL/GenBank/DDBJ databases">
        <title>Mycena genomes resolve the evolution of fungal bioluminescence.</title>
        <authorList>
            <person name="Tsai I.J."/>
        </authorList>
    </citation>
    <scope>NUCLEOTIDE SEQUENCE</scope>
    <source>
        <strain evidence="2">171206Taipei</strain>
    </source>
</reference>
<dbReference type="InterPro" id="IPR036397">
    <property type="entry name" value="RNaseH_sf"/>
</dbReference>
<sequence length="241" mass="27322">MNDELLAHVDNAIDIFESKTHKFATGLFLFDNAPSHQKRAADALSARKMPKGPHATWTNTANGHPTMPGWFKGMEQILRERGLHRNGMNAQCPGFKCQPNATDCCCRRAIFCQPDFVAQKSALQELVEGRGHVCDFYPKYHCEVCELNFIEMYWGAAKAIYRKSDKTKTIDEMEENMKNALDAIPQLSILRYANRAACFISAYSGGLNGEELAYVQRRYKGHRMLPQFMIDQVKASIAHIK</sequence>
<dbReference type="OrthoDB" id="2416294at2759"/>
<keyword evidence="3" id="KW-1185">Reference proteome</keyword>
<dbReference type="AlphaFoldDB" id="A0A8H6WGU0"/>
<dbReference type="EMBL" id="JACAZF010000002">
    <property type="protein sequence ID" value="KAF7311814.1"/>
    <property type="molecule type" value="Genomic_DNA"/>
</dbReference>
<gene>
    <name evidence="2" type="ORF">MIND_00191900</name>
</gene>
<dbReference type="PANTHER" id="PTHR35871">
    <property type="entry name" value="EXPRESSED PROTEIN"/>
    <property type="match status" value="1"/>
</dbReference>
<dbReference type="GeneID" id="59341343"/>
<dbReference type="Gene3D" id="3.30.420.10">
    <property type="entry name" value="Ribonuclease H-like superfamily/Ribonuclease H"/>
    <property type="match status" value="1"/>
</dbReference>
<evidence type="ECO:0000313" key="3">
    <source>
        <dbReference type="Proteomes" id="UP000636479"/>
    </source>
</evidence>
<evidence type="ECO:0000256" key="1">
    <source>
        <dbReference type="SAM" id="Coils"/>
    </source>
</evidence>
<comment type="caution">
    <text evidence="2">The sequence shown here is derived from an EMBL/GenBank/DDBJ whole genome shotgun (WGS) entry which is preliminary data.</text>
</comment>